<dbReference type="GO" id="GO:0071973">
    <property type="term" value="P:bacterial-type flagellum-dependent cell motility"/>
    <property type="evidence" value="ECO:0007669"/>
    <property type="project" value="InterPro"/>
</dbReference>
<name>C9LSN8_SELS3</name>
<proteinExistence type="inferred from homology"/>
<evidence type="ECO:0000256" key="10">
    <source>
        <dbReference type="ARBA" id="ARBA00023225"/>
    </source>
</evidence>
<dbReference type="RefSeq" id="WP_006191298.1">
    <property type="nucleotide sequence ID" value="NC_015437.1"/>
</dbReference>
<keyword evidence="6" id="KW-0145">Chemotaxis</keyword>
<evidence type="ECO:0000256" key="9">
    <source>
        <dbReference type="ARBA" id="ARBA00023136"/>
    </source>
</evidence>
<dbReference type="GO" id="GO:0009288">
    <property type="term" value="C:bacterial-type flagellum"/>
    <property type="evidence" value="ECO:0007669"/>
    <property type="project" value="InterPro"/>
</dbReference>
<dbReference type="EMBL" id="CP002637">
    <property type="protein sequence ID" value="AEC00654.1"/>
    <property type="molecule type" value="Genomic_DNA"/>
</dbReference>
<keyword evidence="9" id="KW-0472">Membrane</keyword>
<dbReference type="InterPro" id="IPR012823">
    <property type="entry name" value="Flagell_FliJ"/>
</dbReference>
<protein>
    <recommendedName>
        <fullName evidence="3">Flagellar FliJ protein</fullName>
    </recommendedName>
</protein>
<dbReference type="HOGENOM" id="CLU_1694298_0_0_9"/>
<evidence type="ECO:0000256" key="11">
    <source>
        <dbReference type="SAM" id="Coils"/>
    </source>
</evidence>
<keyword evidence="4" id="KW-0813">Transport</keyword>
<evidence type="ECO:0000313" key="15">
    <source>
        <dbReference type="Proteomes" id="UP000011124"/>
    </source>
</evidence>
<keyword evidence="10" id="KW-1006">Bacterial flagellum protein export</keyword>
<keyword evidence="5" id="KW-1003">Cell membrane</keyword>
<evidence type="ECO:0000256" key="8">
    <source>
        <dbReference type="ARBA" id="ARBA00022927"/>
    </source>
</evidence>
<keyword evidence="8" id="KW-0653">Protein transport</keyword>
<dbReference type="InterPro" id="IPR053716">
    <property type="entry name" value="Flag_assembly_chemotaxis_eff"/>
</dbReference>
<gene>
    <name evidence="13" type="primary">fliJ</name>
    <name evidence="12" type="ordered locus">Selsp_1698</name>
    <name evidence="13" type="ORF">SELSPUOL_00463</name>
</gene>
<dbReference type="EMBL" id="ACKP02000010">
    <property type="protein sequence ID" value="EEX78278.1"/>
    <property type="molecule type" value="Genomic_DNA"/>
</dbReference>
<evidence type="ECO:0000313" key="14">
    <source>
        <dbReference type="Proteomes" id="UP000003505"/>
    </source>
</evidence>
<dbReference type="STRING" id="546271.Selsp_1698"/>
<dbReference type="GO" id="GO:0006935">
    <property type="term" value="P:chemotaxis"/>
    <property type="evidence" value="ECO:0007669"/>
    <property type="project" value="UniProtKB-KW"/>
</dbReference>
<dbReference type="NCBIfam" id="TIGR02473">
    <property type="entry name" value="flagell_FliJ"/>
    <property type="match status" value="1"/>
</dbReference>
<evidence type="ECO:0000256" key="4">
    <source>
        <dbReference type="ARBA" id="ARBA00022448"/>
    </source>
</evidence>
<dbReference type="OrthoDB" id="2087173at2"/>
<evidence type="ECO:0000256" key="6">
    <source>
        <dbReference type="ARBA" id="ARBA00022500"/>
    </source>
</evidence>
<evidence type="ECO:0000256" key="2">
    <source>
        <dbReference type="ARBA" id="ARBA00010004"/>
    </source>
</evidence>
<feature type="coiled-coil region" evidence="11">
    <location>
        <begin position="12"/>
        <end position="46"/>
    </location>
</feature>
<dbReference type="Gene3D" id="1.10.287.1700">
    <property type="match status" value="1"/>
</dbReference>
<keyword evidence="13" id="KW-0966">Cell projection</keyword>
<sequence>MKRFRFKLETLLKVTRSKKEEAEVRFAEASRKLEADKEKLGELLAEMQQGRKDYDRLTDGHTISLGRLLTFNSFFEWKRGQIESQQEQILRSRAERQKRLKVLLQLMNKLKSIEQLKAKRLQQYKDEALLEEQKLLDEIGLQLYMRGINM</sequence>
<dbReference type="eggNOG" id="COG2882">
    <property type="taxonomic scope" value="Bacteria"/>
</dbReference>
<dbReference type="KEGG" id="ssg:Selsp_1698"/>
<keyword evidence="7" id="KW-1005">Bacterial flagellum biogenesis</keyword>
<dbReference type="GO" id="GO:0015031">
    <property type="term" value="P:protein transport"/>
    <property type="evidence" value="ECO:0007669"/>
    <property type="project" value="UniProtKB-KW"/>
</dbReference>
<evidence type="ECO:0000256" key="1">
    <source>
        <dbReference type="ARBA" id="ARBA00004413"/>
    </source>
</evidence>
<evidence type="ECO:0000313" key="12">
    <source>
        <dbReference type="EMBL" id="AEC00654.1"/>
    </source>
</evidence>
<dbReference type="AlphaFoldDB" id="C9LSN8"/>
<keyword evidence="15" id="KW-1185">Reference proteome</keyword>
<keyword evidence="13" id="KW-0282">Flagellum</keyword>
<accession>C9LSN8</accession>
<keyword evidence="13" id="KW-0969">Cilium</keyword>
<comment type="subcellular location">
    <subcellularLocation>
        <location evidence="1">Cell membrane</location>
        <topology evidence="1">Peripheral membrane protein</topology>
        <orientation evidence="1">Cytoplasmic side</orientation>
    </subcellularLocation>
</comment>
<dbReference type="Proteomes" id="UP000011124">
    <property type="component" value="Chromosome"/>
</dbReference>
<keyword evidence="11" id="KW-0175">Coiled coil</keyword>
<dbReference type="Pfam" id="PF02050">
    <property type="entry name" value="FliJ"/>
    <property type="match status" value="1"/>
</dbReference>
<dbReference type="GO" id="GO:0044781">
    <property type="term" value="P:bacterial-type flagellum organization"/>
    <property type="evidence" value="ECO:0007669"/>
    <property type="project" value="UniProtKB-KW"/>
</dbReference>
<dbReference type="GO" id="GO:0005886">
    <property type="term" value="C:plasma membrane"/>
    <property type="evidence" value="ECO:0007669"/>
    <property type="project" value="UniProtKB-SubCell"/>
</dbReference>
<evidence type="ECO:0000256" key="3">
    <source>
        <dbReference type="ARBA" id="ARBA00020392"/>
    </source>
</evidence>
<dbReference type="Proteomes" id="UP000003505">
    <property type="component" value="Unassembled WGS sequence"/>
</dbReference>
<reference evidence="13 14" key="1">
    <citation type="submission" date="2009-09" db="EMBL/GenBank/DDBJ databases">
        <authorList>
            <person name="Weinstock G."/>
            <person name="Sodergren E."/>
            <person name="Clifton S."/>
            <person name="Fulton L."/>
            <person name="Fulton B."/>
            <person name="Courtney L."/>
            <person name="Fronick C."/>
            <person name="Harrison M."/>
            <person name="Strong C."/>
            <person name="Farmer C."/>
            <person name="Delahaunty K."/>
            <person name="Markovic C."/>
            <person name="Hall O."/>
            <person name="Minx P."/>
            <person name="Tomlinson C."/>
            <person name="Mitreva M."/>
            <person name="Nelson J."/>
            <person name="Hou S."/>
            <person name="Wollam A."/>
            <person name="Pepin K.H."/>
            <person name="Johnson M."/>
            <person name="Bhonagiri V."/>
            <person name="Nash W.E."/>
            <person name="Warren W."/>
            <person name="Chinwalla A."/>
            <person name="Mardis E.R."/>
            <person name="Wilson R.K."/>
        </authorList>
    </citation>
    <scope>NUCLEOTIDE SEQUENCE [LARGE SCALE GENOMIC DNA]</scope>
    <source>
        <strain evidence="13">ATCC 35185</strain>
        <strain evidence="14">ATCC 35185 / DSM 20758 / VPI D19B-28</strain>
    </source>
</reference>
<evidence type="ECO:0000256" key="7">
    <source>
        <dbReference type="ARBA" id="ARBA00022795"/>
    </source>
</evidence>
<reference evidence="12 15" key="2">
    <citation type="submission" date="2011-04" db="EMBL/GenBank/DDBJ databases">
        <title>The complete genome of Selenomonas sputigena DSM 20758.</title>
        <authorList>
            <consortium name="US DOE Joint Genome Institute (JGI-PGF)"/>
            <person name="Lucas S."/>
            <person name="Copeland A."/>
            <person name="Lapidus A."/>
            <person name="Bruce D."/>
            <person name="Goodwin L."/>
            <person name="Pitluck S."/>
            <person name="Peters L."/>
            <person name="Kyrpides N."/>
            <person name="Mavromatis K."/>
            <person name="Ivanova N."/>
            <person name="Ovchinnikova G."/>
            <person name="Teshima H."/>
            <person name="Detter J.C."/>
            <person name="Tapia R."/>
            <person name="Han C."/>
            <person name="Land M."/>
            <person name="Hauser L."/>
            <person name="Markowitz V."/>
            <person name="Cheng J.-F."/>
            <person name="Hugenholtz P."/>
            <person name="Woyke T."/>
            <person name="Wu D."/>
            <person name="Gronow S."/>
            <person name="Wellnitz S."/>
            <person name="Schneider S."/>
            <person name="Klenk H.-P."/>
            <person name="Eisen J.A."/>
        </authorList>
    </citation>
    <scope>NUCLEOTIDE SEQUENCE [LARGE SCALE GENOMIC DNA]</scope>
    <source>
        <strain evidence="12">ATCC 35185</strain>
        <strain evidence="15">ATCC 35185 / DSM 20758 / VPI D19B-28</strain>
    </source>
</reference>
<evidence type="ECO:0000313" key="13">
    <source>
        <dbReference type="EMBL" id="EEX78278.1"/>
    </source>
</evidence>
<organism evidence="13 14">
    <name type="scientific">Selenomonas sputigena (strain ATCC 35185 / DSM 20758 / CCUG 44933 / VPI D19B-28)</name>
    <dbReference type="NCBI Taxonomy" id="546271"/>
    <lineage>
        <taxon>Bacteria</taxon>
        <taxon>Bacillati</taxon>
        <taxon>Bacillota</taxon>
        <taxon>Negativicutes</taxon>
        <taxon>Selenomonadales</taxon>
        <taxon>Selenomonadaceae</taxon>
        <taxon>Selenomonas</taxon>
    </lineage>
</organism>
<comment type="similarity">
    <text evidence="2">Belongs to the FliJ family.</text>
</comment>
<evidence type="ECO:0000256" key="5">
    <source>
        <dbReference type="ARBA" id="ARBA00022475"/>
    </source>
</evidence>